<feature type="domain" description="Heparan-alpha-glucosaminide N-acetyltransferase catalytic" evidence="2">
    <location>
        <begin position="7"/>
        <end position="210"/>
    </location>
</feature>
<feature type="transmembrane region" description="Helical" evidence="1">
    <location>
        <begin position="55"/>
        <end position="76"/>
    </location>
</feature>
<name>A0A948WE06_UNCEI</name>
<sequence length="366" mass="41869">MTKKKPRFLFIDQFRGLIGVMMLLGHCNYFLNSVWHSLDPLDPFFATFGQFSLRYMGYLCAPGFLFMNGAMTWYSYQRRRKAGQGDRQAKWHLLQRGLFLVLVQITWVNSSWGGFSSFKPEHFGIIATIGLAMCCLALLANTRWQIRLAAALAAFLIHPLLLKIPYNADSWQIYPMQLLVAAGDFTKYPLIPWFGLGAMGSVLATGWLEIWKTPKKRITMTLIIGFAALAIATAIRLSRGYGNIFPFSEFFQYSFFLDQKYPPSLYHNIWFTGAVCIMMSLIMILGEIIPRLTAWLGIVGRVPLFFYAVHIGILGVFVKRMDFHYREYAVLGSFVGLAVMLVVMLPLAYWFGGVKRRSKNYLIQMI</sequence>
<dbReference type="PANTHER" id="PTHR40407">
    <property type="entry name" value="MEMBRANE PROTEIN-LIKE PROTEIN"/>
    <property type="match status" value="1"/>
</dbReference>
<feature type="transmembrane region" description="Helical" evidence="1">
    <location>
        <begin position="298"/>
        <end position="318"/>
    </location>
</feature>
<keyword evidence="1" id="KW-1133">Transmembrane helix</keyword>
<feature type="transmembrane region" description="Helical" evidence="1">
    <location>
        <begin position="16"/>
        <end position="35"/>
    </location>
</feature>
<dbReference type="AlphaFoldDB" id="A0A948WE06"/>
<accession>A0A948WE06</accession>
<reference evidence="3" key="1">
    <citation type="submission" date="2021-05" db="EMBL/GenBank/DDBJ databases">
        <title>Energy efficiency and biological interactions define the core microbiome of deep oligotrophic groundwater.</title>
        <authorList>
            <person name="Mehrshad M."/>
            <person name="Lopez-Fernandez M."/>
            <person name="Bell E."/>
            <person name="Bernier-Latmani R."/>
            <person name="Bertilsson S."/>
            <person name="Dopson M."/>
        </authorList>
    </citation>
    <scope>NUCLEOTIDE SEQUENCE</scope>
    <source>
        <strain evidence="3">Modern_marine.mb.64</strain>
    </source>
</reference>
<feature type="transmembrane region" description="Helical" evidence="1">
    <location>
        <begin position="330"/>
        <end position="351"/>
    </location>
</feature>
<evidence type="ECO:0000256" key="1">
    <source>
        <dbReference type="SAM" id="Phobius"/>
    </source>
</evidence>
<feature type="transmembrane region" description="Helical" evidence="1">
    <location>
        <begin position="148"/>
        <end position="168"/>
    </location>
</feature>
<feature type="transmembrane region" description="Helical" evidence="1">
    <location>
        <begin position="265"/>
        <end position="286"/>
    </location>
</feature>
<evidence type="ECO:0000259" key="2">
    <source>
        <dbReference type="Pfam" id="PF07786"/>
    </source>
</evidence>
<proteinExistence type="predicted"/>
<keyword evidence="1" id="KW-0472">Membrane</keyword>
<comment type="caution">
    <text evidence="3">The sequence shown here is derived from an EMBL/GenBank/DDBJ whole genome shotgun (WGS) entry which is preliminary data.</text>
</comment>
<dbReference type="EMBL" id="JAHJDP010000087">
    <property type="protein sequence ID" value="MBU2692333.1"/>
    <property type="molecule type" value="Genomic_DNA"/>
</dbReference>
<feature type="transmembrane region" description="Helical" evidence="1">
    <location>
        <begin position="97"/>
        <end position="116"/>
    </location>
</feature>
<dbReference type="Proteomes" id="UP000777784">
    <property type="component" value="Unassembled WGS sequence"/>
</dbReference>
<keyword evidence="1" id="KW-0812">Transmembrane</keyword>
<gene>
    <name evidence="3" type="ORF">KJ970_15530</name>
</gene>
<evidence type="ECO:0000313" key="4">
    <source>
        <dbReference type="Proteomes" id="UP000777784"/>
    </source>
</evidence>
<dbReference type="Pfam" id="PF07786">
    <property type="entry name" value="HGSNAT_cat"/>
    <property type="match status" value="1"/>
</dbReference>
<protein>
    <submittedName>
        <fullName evidence="3">DUF1624 domain-containing protein</fullName>
    </submittedName>
</protein>
<feature type="transmembrane region" description="Helical" evidence="1">
    <location>
        <begin position="220"/>
        <end position="238"/>
    </location>
</feature>
<feature type="transmembrane region" description="Helical" evidence="1">
    <location>
        <begin position="122"/>
        <end position="141"/>
    </location>
</feature>
<organism evidence="3 4">
    <name type="scientific">Eiseniibacteriota bacterium</name>
    <dbReference type="NCBI Taxonomy" id="2212470"/>
    <lineage>
        <taxon>Bacteria</taxon>
        <taxon>Candidatus Eiseniibacteriota</taxon>
    </lineage>
</organism>
<dbReference type="InterPro" id="IPR012429">
    <property type="entry name" value="HGSNAT_cat"/>
</dbReference>
<feature type="transmembrane region" description="Helical" evidence="1">
    <location>
        <begin position="188"/>
        <end position="208"/>
    </location>
</feature>
<evidence type="ECO:0000313" key="3">
    <source>
        <dbReference type="EMBL" id="MBU2692333.1"/>
    </source>
</evidence>
<dbReference type="PANTHER" id="PTHR40407:SF1">
    <property type="entry name" value="HEPARAN-ALPHA-GLUCOSAMINIDE N-ACETYLTRANSFERASE CATALYTIC DOMAIN-CONTAINING PROTEIN"/>
    <property type="match status" value="1"/>
</dbReference>